<evidence type="ECO:0000256" key="4">
    <source>
        <dbReference type="ARBA" id="ARBA00023027"/>
    </source>
</evidence>
<dbReference type="Gene3D" id="1.20.1090.10">
    <property type="entry name" value="Dehydroquinate synthase-like - alpha domain"/>
    <property type="match status" value="1"/>
</dbReference>
<dbReference type="NCBIfam" id="TIGR04425">
    <property type="entry name" value="P_lya_rel_AroB"/>
    <property type="match status" value="1"/>
</dbReference>
<dbReference type="GO" id="GO:0046872">
    <property type="term" value="F:metal ion binding"/>
    <property type="evidence" value="ECO:0007669"/>
    <property type="project" value="UniProtKB-KW"/>
</dbReference>
<dbReference type="SUPFAM" id="SSF56796">
    <property type="entry name" value="Dehydroquinate synthase-like"/>
    <property type="match status" value="1"/>
</dbReference>
<keyword evidence="4" id="KW-0520">NAD</keyword>
<dbReference type="EMBL" id="CP040626">
    <property type="protein sequence ID" value="QMW92119.1"/>
    <property type="molecule type" value="Genomic_DNA"/>
</dbReference>
<accession>A0AAP9RGB1</accession>
<evidence type="ECO:0000256" key="7">
    <source>
        <dbReference type="SAM" id="Coils"/>
    </source>
</evidence>
<dbReference type="InterPro" id="IPR030957">
    <property type="entry name" value="Put_AroB"/>
</dbReference>
<feature type="coiled-coil region" evidence="7">
    <location>
        <begin position="179"/>
        <end position="206"/>
    </location>
</feature>
<keyword evidence="6" id="KW-0170">Cobalt</keyword>
<evidence type="ECO:0000259" key="8">
    <source>
        <dbReference type="Pfam" id="PF01761"/>
    </source>
</evidence>
<comment type="cofactor">
    <cofactor evidence="1">
        <name>NAD(+)</name>
        <dbReference type="ChEBI" id="CHEBI:57540"/>
    </cofactor>
</comment>
<evidence type="ECO:0000256" key="1">
    <source>
        <dbReference type="ARBA" id="ARBA00001911"/>
    </source>
</evidence>
<evidence type="ECO:0000256" key="3">
    <source>
        <dbReference type="ARBA" id="ARBA00022723"/>
    </source>
</evidence>
<comment type="cofactor">
    <cofactor evidence="2">
        <name>Co(2+)</name>
        <dbReference type="ChEBI" id="CHEBI:48828"/>
    </cofactor>
</comment>
<evidence type="ECO:0000259" key="9">
    <source>
        <dbReference type="Pfam" id="PF24621"/>
    </source>
</evidence>
<dbReference type="PIRSF" id="PIRSF001455">
    <property type="entry name" value="DHQ_synth"/>
    <property type="match status" value="1"/>
</dbReference>
<dbReference type="Pfam" id="PF01761">
    <property type="entry name" value="DHQ_synthase"/>
    <property type="match status" value="1"/>
</dbReference>
<dbReference type="PANTHER" id="PTHR43622:SF1">
    <property type="entry name" value="3-DEHYDROQUINATE SYNTHASE"/>
    <property type="match status" value="1"/>
</dbReference>
<evidence type="ECO:0000313" key="11">
    <source>
        <dbReference type="Proteomes" id="UP000515243"/>
    </source>
</evidence>
<feature type="domain" description="3-dehydroquinate synthase C-terminal" evidence="9">
    <location>
        <begin position="170"/>
        <end position="312"/>
    </location>
</feature>
<gene>
    <name evidence="10" type="ORF">FF104_14370</name>
</gene>
<evidence type="ECO:0000313" key="10">
    <source>
        <dbReference type="EMBL" id="QMW92119.1"/>
    </source>
</evidence>
<keyword evidence="3" id="KW-0479">Metal-binding</keyword>
<evidence type="ECO:0000256" key="5">
    <source>
        <dbReference type="ARBA" id="ARBA00023239"/>
    </source>
</evidence>
<name>A0AAP9RGB1_CLOBU</name>
<keyword evidence="5" id="KW-0456">Lyase</keyword>
<keyword evidence="7" id="KW-0175">Coiled coil</keyword>
<dbReference type="InterPro" id="IPR030963">
    <property type="entry name" value="DHQ_synth_fam"/>
</dbReference>
<dbReference type="InterPro" id="IPR030960">
    <property type="entry name" value="DHQS/DOIS_N"/>
</dbReference>
<organism evidence="10 11">
    <name type="scientific">Clostridium butyricum</name>
    <dbReference type="NCBI Taxonomy" id="1492"/>
    <lineage>
        <taxon>Bacteria</taxon>
        <taxon>Bacillati</taxon>
        <taxon>Bacillota</taxon>
        <taxon>Clostridia</taxon>
        <taxon>Eubacteriales</taxon>
        <taxon>Clostridiaceae</taxon>
        <taxon>Clostridium</taxon>
    </lineage>
</organism>
<dbReference type="Pfam" id="PF24621">
    <property type="entry name" value="DHQS_C"/>
    <property type="match status" value="1"/>
</dbReference>
<dbReference type="GO" id="GO:0009073">
    <property type="term" value="P:aromatic amino acid family biosynthetic process"/>
    <property type="evidence" value="ECO:0007669"/>
    <property type="project" value="InterPro"/>
</dbReference>
<dbReference type="InterPro" id="IPR050071">
    <property type="entry name" value="Dehydroquinate_synthase"/>
</dbReference>
<dbReference type="GO" id="GO:0003856">
    <property type="term" value="F:3-dehydroquinate synthase activity"/>
    <property type="evidence" value="ECO:0007669"/>
    <property type="project" value="TreeGrafter"/>
</dbReference>
<feature type="domain" description="3-dehydroquinate synthase N-terminal" evidence="8">
    <location>
        <begin position="58"/>
        <end position="167"/>
    </location>
</feature>
<protein>
    <submittedName>
        <fullName evidence="10">Iron-containing alcohol dehydrogenase</fullName>
    </submittedName>
</protein>
<dbReference type="Gene3D" id="3.40.50.1970">
    <property type="match status" value="1"/>
</dbReference>
<reference evidence="10 11" key="1">
    <citation type="submission" date="2019-05" db="EMBL/GenBank/DDBJ databases">
        <authorList>
            <person name="Schori C."/>
            <person name="Ahrens C."/>
        </authorList>
    </citation>
    <scope>NUCLEOTIDE SEQUENCE [LARGE SCALE GENOMIC DNA]</scope>
    <source>
        <strain evidence="10 11">DSM 10702</strain>
    </source>
</reference>
<dbReference type="PANTHER" id="PTHR43622">
    <property type="entry name" value="3-DEHYDROQUINATE SYNTHASE"/>
    <property type="match status" value="1"/>
</dbReference>
<dbReference type="Proteomes" id="UP000515243">
    <property type="component" value="Chromosome 1"/>
</dbReference>
<evidence type="ECO:0000256" key="2">
    <source>
        <dbReference type="ARBA" id="ARBA00001941"/>
    </source>
</evidence>
<dbReference type="CDD" id="cd08195">
    <property type="entry name" value="DHQS"/>
    <property type="match status" value="1"/>
</dbReference>
<evidence type="ECO:0000256" key="6">
    <source>
        <dbReference type="ARBA" id="ARBA00023285"/>
    </source>
</evidence>
<dbReference type="AlphaFoldDB" id="A0AAP9RGB1"/>
<sequence>MIIHSNLKKYEVVMEKDFKFIDDLKKIQNKIFVVDRKVYSLYREALFSDLKNDEIYLLDALEEKKTIDTALNICERFIQMNAKKNAVIISIGGGIVQDITGFVANILYRGIKWIFIPTTLLACCDSCIGSKTSLNYKNYKNILGTFYPPDKIYICSEFLKTLSDLDFNSGLGEVIKFNVMSGSNEIEDIENNIENLKLRNPDILNKFINKSLEFKKIFIEKDEFDKADRMYLNFAHTFGHAIEATSKYKIPHGIAVVLGMLVANRISVERGILSLDLSDRIARICRSVLKIKIEDNWFIVEQIIDAIRKDKKQTSESLTAILLDNNFKLRVYNNISKAELQSSFKYINNFVL</sequence>
<proteinExistence type="predicted"/>
<dbReference type="GeneID" id="92945381"/>
<dbReference type="RefSeq" id="WP_035762239.1">
    <property type="nucleotide sequence ID" value="NZ_AP019716.1"/>
</dbReference>
<dbReference type="InterPro" id="IPR056179">
    <property type="entry name" value="DHQS_C"/>
</dbReference>